<feature type="domain" description="HTH marR-type" evidence="4">
    <location>
        <begin position="52"/>
        <end position="189"/>
    </location>
</feature>
<dbReference type="PROSITE" id="PS01117">
    <property type="entry name" value="HTH_MARR_1"/>
    <property type="match status" value="1"/>
</dbReference>
<dbReference type="GO" id="GO:0003700">
    <property type="term" value="F:DNA-binding transcription factor activity"/>
    <property type="evidence" value="ECO:0007669"/>
    <property type="project" value="InterPro"/>
</dbReference>
<dbReference type="InterPro" id="IPR000835">
    <property type="entry name" value="HTH_MarR-typ"/>
</dbReference>
<reference evidence="5" key="1">
    <citation type="journal article" date="2014" name="Int. J. Syst. Evol. Microbiol.">
        <title>Complete genome sequence of Corynebacterium casei LMG S-19264T (=DSM 44701T), isolated from a smear-ripened cheese.</title>
        <authorList>
            <consortium name="US DOE Joint Genome Institute (JGI-PGF)"/>
            <person name="Walter F."/>
            <person name="Albersmeier A."/>
            <person name="Kalinowski J."/>
            <person name="Ruckert C."/>
        </authorList>
    </citation>
    <scope>NUCLEOTIDE SEQUENCE</scope>
    <source>
        <strain evidence="5">VKM Ac-1321</strain>
    </source>
</reference>
<keyword evidence="1" id="KW-0805">Transcription regulation</keyword>
<dbReference type="GO" id="GO:0006950">
    <property type="term" value="P:response to stress"/>
    <property type="evidence" value="ECO:0007669"/>
    <property type="project" value="TreeGrafter"/>
</dbReference>
<gene>
    <name evidence="5" type="ORF">GCM10017581_097570</name>
</gene>
<evidence type="ECO:0000259" key="4">
    <source>
        <dbReference type="PROSITE" id="PS50995"/>
    </source>
</evidence>
<accession>A0A9W6KTX0</accession>
<dbReference type="PANTHER" id="PTHR33164">
    <property type="entry name" value="TRANSCRIPTIONAL REGULATOR, MARR FAMILY"/>
    <property type="match status" value="1"/>
</dbReference>
<proteinExistence type="predicted"/>
<sequence>MFGSARRAVLRLPGGVRFHTLFAAKRTAAGRGGRAQGKGARMPGRRSTVEAGDGLVAGLYRAATAVRQHLENTALRAAGLTWTSFGVLRVLLDGGQLESRHVAAAAGIAKGTLTGVVRTLEARGLLARIEHPDDGRLLLLALTGDGVELMRGLVPRFAAEEAFVSAGLSDAECGLVAAGLQQMVRQVQTCGEQRRLELLAGAPPARRRSGRRPGA</sequence>
<reference evidence="5" key="2">
    <citation type="submission" date="2023-01" db="EMBL/GenBank/DDBJ databases">
        <authorList>
            <person name="Sun Q."/>
            <person name="Evtushenko L."/>
        </authorList>
    </citation>
    <scope>NUCLEOTIDE SEQUENCE</scope>
    <source>
        <strain evidence="5">VKM Ac-1321</strain>
    </source>
</reference>
<keyword evidence="3" id="KW-0804">Transcription</keyword>
<comment type="caution">
    <text evidence="5">The sequence shown here is derived from an EMBL/GenBank/DDBJ whole genome shotgun (WGS) entry which is preliminary data.</text>
</comment>
<organism evidence="5 6">
    <name type="scientific">Dactylosporangium matsuzakiense</name>
    <dbReference type="NCBI Taxonomy" id="53360"/>
    <lineage>
        <taxon>Bacteria</taxon>
        <taxon>Bacillati</taxon>
        <taxon>Actinomycetota</taxon>
        <taxon>Actinomycetes</taxon>
        <taxon>Micromonosporales</taxon>
        <taxon>Micromonosporaceae</taxon>
        <taxon>Dactylosporangium</taxon>
    </lineage>
</organism>
<evidence type="ECO:0000313" key="5">
    <source>
        <dbReference type="EMBL" id="GLL07997.1"/>
    </source>
</evidence>
<dbReference type="SUPFAM" id="SSF46785">
    <property type="entry name" value="Winged helix' DNA-binding domain"/>
    <property type="match status" value="1"/>
</dbReference>
<dbReference type="InterPro" id="IPR036390">
    <property type="entry name" value="WH_DNA-bd_sf"/>
</dbReference>
<dbReference type="Gene3D" id="1.10.10.10">
    <property type="entry name" value="Winged helix-like DNA-binding domain superfamily/Winged helix DNA-binding domain"/>
    <property type="match status" value="1"/>
</dbReference>
<dbReference type="SMART" id="SM00347">
    <property type="entry name" value="HTH_MARR"/>
    <property type="match status" value="1"/>
</dbReference>
<keyword evidence="6" id="KW-1185">Reference proteome</keyword>
<dbReference type="InterPro" id="IPR036388">
    <property type="entry name" value="WH-like_DNA-bd_sf"/>
</dbReference>
<dbReference type="AlphaFoldDB" id="A0A9W6KTX0"/>
<evidence type="ECO:0000256" key="3">
    <source>
        <dbReference type="ARBA" id="ARBA00023163"/>
    </source>
</evidence>
<dbReference type="GO" id="GO:0003677">
    <property type="term" value="F:DNA binding"/>
    <property type="evidence" value="ECO:0007669"/>
    <property type="project" value="UniProtKB-KW"/>
</dbReference>
<keyword evidence="2" id="KW-0238">DNA-binding</keyword>
<evidence type="ECO:0000256" key="2">
    <source>
        <dbReference type="ARBA" id="ARBA00023125"/>
    </source>
</evidence>
<evidence type="ECO:0000313" key="6">
    <source>
        <dbReference type="Proteomes" id="UP001143480"/>
    </source>
</evidence>
<dbReference type="PROSITE" id="PS50995">
    <property type="entry name" value="HTH_MARR_2"/>
    <property type="match status" value="1"/>
</dbReference>
<dbReference type="PANTHER" id="PTHR33164:SF43">
    <property type="entry name" value="HTH-TYPE TRANSCRIPTIONAL REPRESSOR YETL"/>
    <property type="match status" value="1"/>
</dbReference>
<protein>
    <recommendedName>
        <fullName evidence="4">HTH marR-type domain-containing protein</fullName>
    </recommendedName>
</protein>
<dbReference type="Pfam" id="PF12802">
    <property type="entry name" value="MarR_2"/>
    <property type="match status" value="1"/>
</dbReference>
<name>A0A9W6KTX0_9ACTN</name>
<dbReference type="InterPro" id="IPR023187">
    <property type="entry name" value="Tscrpt_reg_MarR-type_CS"/>
</dbReference>
<dbReference type="Proteomes" id="UP001143480">
    <property type="component" value="Unassembled WGS sequence"/>
</dbReference>
<dbReference type="InterPro" id="IPR039422">
    <property type="entry name" value="MarR/SlyA-like"/>
</dbReference>
<dbReference type="EMBL" id="BSFP01000121">
    <property type="protein sequence ID" value="GLL07997.1"/>
    <property type="molecule type" value="Genomic_DNA"/>
</dbReference>
<evidence type="ECO:0000256" key="1">
    <source>
        <dbReference type="ARBA" id="ARBA00023015"/>
    </source>
</evidence>